<dbReference type="FunFam" id="3.30.70.330:FF:000500">
    <property type="entry name" value="Polyadenylate-binding protein"/>
    <property type="match status" value="1"/>
</dbReference>
<comment type="similarity">
    <text evidence="3 10">Belongs to the polyadenylate-binding protein type-1 family.</text>
</comment>
<evidence type="ECO:0000256" key="6">
    <source>
        <dbReference type="ARBA" id="ARBA00022884"/>
    </source>
</evidence>
<dbReference type="InterPro" id="IPR045305">
    <property type="entry name" value="RRM2_I_PABPs"/>
</dbReference>
<reference evidence="14" key="1">
    <citation type="journal article" date="2016" name="Nat. Genet.">
        <title>A high-quality carrot genome assembly provides new insights into carotenoid accumulation and asterid genome evolution.</title>
        <authorList>
            <person name="Iorizzo M."/>
            <person name="Ellison S."/>
            <person name="Senalik D."/>
            <person name="Zeng P."/>
            <person name="Satapoomin P."/>
            <person name="Huang J."/>
            <person name="Bowman M."/>
            <person name="Iovene M."/>
            <person name="Sanseverino W."/>
            <person name="Cavagnaro P."/>
            <person name="Yildiz M."/>
            <person name="Macko-Podgorni A."/>
            <person name="Moranska E."/>
            <person name="Grzebelus E."/>
            <person name="Grzebelus D."/>
            <person name="Ashrafi H."/>
            <person name="Zheng Z."/>
            <person name="Cheng S."/>
            <person name="Spooner D."/>
            <person name="Van Deynze A."/>
            <person name="Simon P."/>
        </authorList>
    </citation>
    <scope>NUCLEOTIDE SEQUENCE</scope>
    <source>
        <tissue evidence="14">Leaf</tissue>
    </source>
</reference>
<feature type="compositionally biased region" description="Basic residues" evidence="11">
    <location>
        <begin position="455"/>
        <end position="466"/>
    </location>
</feature>
<dbReference type="FunFam" id="3.30.70.330:FF:000003">
    <property type="entry name" value="Polyadenylate-binding protein"/>
    <property type="match status" value="1"/>
</dbReference>
<dbReference type="InterPro" id="IPR002004">
    <property type="entry name" value="PABP_HYD_C"/>
</dbReference>
<dbReference type="PROSITE" id="PS50102">
    <property type="entry name" value="RRM"/>
    <property type="match status" value="4"/>
</dbReference>
<evidence type="ECO:0000256" key="8">
    <source>
        <dbReference type="ARBA" id="ARBA00054110"/>
    </source>
</evidence>
<keyword evidence="15" id="KW-1185">Reference proteome</keyword>
<dbReference type="NCBIfam" id="TIGR01628">
    <property type="entry name" value="PABP-1234"/>
    <property type="match status" value="1"/>
</dbReference>
<proteinExistence type="inferred from homology"/>
<comment type="subcellular location">
    <subcellularLocation>
        <location evidence="2 10">Cytoplasm</location>
    </subcellularLocation>
    <subcellularLocation>
        <location evidence="1">Nucleus</location>
    </subcellularLocation>
</comment>
<evidence type="ECO:0000259" key="12">
    <source>
        <dbReference type="PROSITE" id="PS50102"/>
    </source>
</evidence>
<evidence type="ECO:0000256" key="2">
    <source>
        <dbReference type="ARBA" id="ARBA00004496"/>
    </source>
</evidence>
<accession>A0AAF1B1B6</accession>
<feature type="domain" description="PABC" evidence="13">
    <location>
        <begin position="548"/>
        <end position="625"/>
    </location>
</feature>
<evidence type="ECO:0000259" key="13">
    <source>
        <dbReference type="PROSITE" id="PS51309"/>
    </source>
</evidence>
<feature type="domain" description="RRM" evidence="12">
    <location>
        <begin position="188"/>
        <end position="265"/>
    </location>
</feature>
<dbReference type="SUPFAM" id="SSF54928">
    <property type="entry name" value="RNA-binding domain, RBD"/>
    <property type="match status" value="3"/>
</dbReference>
<gene>
    <name evidence="14" type="ORF">DCAR_0520224</name>
</gene>
<dbReference type="InterPro" id="IPR000504">
    <property type="entry name" value="RRM_dom"/>
</dbReference>
<feature type="compositionally biased region" description="Polar residues" evidence="11">
    <location>
        <begin position="493"/>
        <end position="503"/>
    </location>
</feature>
<evidence type="ECO:0000256" key="5">
    <source>
        <dbReference type="ARBA" id="ARBA00022737"/>
    </source>
</evidence>
<dbReference type="GO" id="GO:0005737">
    <property type="term" value="C:cytoplasm"/>
    <property type="evidence" value="ECO:0007669"/>
    <property type="project" value="UniProtKB-SubCell"/>
</dbReference>
<keyword evidence="6 9" id="KW-0694">RNA-binding</keyword>
<dbReference type="Proteomes" id="UP000077755">
    <property type="component" value="Chromosome 5"/>
</dbReference>
<evidence type="ECO:0000256" key="9">
    <source>
        <dbReference type="PROSITE-ProRule" id="PRU00176"/>
    </source>
</evidence>
<feature type="domain" description="RRM" evidence="12">
    <location>
        <begin position="9"/>
        <end position="87"/>
    </location>
</feature>
<dbReference type="PANTHER" id="PTHR48025:SF1">
    <property type="entry name" value="RRM DOMAIN-CONTAINING PROTEIN"/>
    <property type="match status" value="1"/>
</dbReference>
<dbReference type="InterPro" id="IPR035979">
    <property type="entry name" value="RBD_domain_sf"/>
</dbReference>
<dbReference type="Gene3D" id="3.30.70.330">
    <property type="match status" value="4"/>
</dbReference>
<dbReference type="CDD" id="cd12381">
    <property type="entry name" value="RRM4_I_PABPs"/>
    <property type="match status" value="1"/>
</dbReference>
<keyword evidence="4 10" id="KW-0963">Cytoplasm</keyword>
<dbReference type="AlphaFoldDB" id="A0AAF1B1B6"/>
<dbReference type="SUPFAM" id="SSF63570">
    <property type="entry name" value="PABC (PABP) domain"/>
    <property type="match status" value="1"/>
</dbReference>
<dbReference type="PROSITE" id="PS51309">
    <property type="entry name" value="PABC"/>
    <property type="match status" value="1"/>
</dbReference>
<dbReference type="SMART" id="SM00360">
    <property type="entry name" value="RRM"/>
    <property type="match status" value="4"/>
</dbReference>
<feature type="region of interest" description="Disordered" evidence="11">
    <location>
        <begin position="435"/>
        <end position="479"/>
    </location>
</feature>
<dbReference type="FunFam" id="3.30.70.330:FF:000782">
    <property type="entry name" value="Polyadenylate-binding protein"/>
    <property type="match status" value="1"/>
</dbReference>
<dbReference type="Pfam" id="PF00076">
    <property type="entry name" value="RRM_1"/>
    <property type="match status" value="4"/>
</dbReference>
<feature type="region of interest" description="Disordered" evidence="11">
    <location>
        <begin position="493"/>
        <end position="536"/>
    </location>
</feature>
<evidence type="ECO:0000256" key="3">
    <source>
        <dbReference type="ARBA" id="ARBA00008557"/>
    </source>
</evidence>
<organism evidence="14 15">
    <name type="scientific">Daucus carota subsp. sativus</name>
    <name type="common">Carrot</name>
    <dbReference type="NCBI Taxonomy" id="79200"/>
    <lineage>
        <taxon>Eukaryota</taxon>
        <taxon>Viridiplantae</taxon>
        <taxon>Streptophyta</taxon>
        <taxon>Embryophyta</taxon>
        <taxon>Tracheophyta</taxon>
        <taxon>Spermatophyta</taxon>
        <taxon>Magnoliopsida</taxon>
        <taxon>eudicotyledons</taxon>
        <taxon>Gunneridae</taxon>
        <taxon>Pentapetalae</taxon>
        <taxon>asterids</taxon>
        <taxon>campanulids</taxon>
        <taxon>Apiales</taxon>
        <taxon>Apiaceae</taxon>
        <taxon>Apioideae</taxon>
        <taxon>Scandiceae</taxon>
        <taxon>Daucinae</taxon>
        <taxon>Daucus</taxon>
        <taxon>Daucus sect. Daucus</taxon>
    </lineage>
</organism>
<dbReference type="InterPro" id="IPR006515">
    <property type="entry name" value="PABP_1234"/>
</dbReference>
<dbReference type="EMBL" id="CP093347">
    <property type="protein sequence ID" value="WOH00848.1"/>
    <property type="molecule type" value="Genomic_DNA"/>
</dbReference>
<evidence type="ECO:0000256" key="10">
    <source>
        <dbReference type="RuleBase" id="RU362004"/>
    </source>
</evidence>
<evidence type="ECO:0000256" key="7">
    <source>
        <dbReference type="ARBA" id="ARBA00023242"/>
    </source>
</evidence>
<keyword evidence="7" id="KW-0539">Nucleus</keyword>
<comment type="function">
    <text evidence="8">Binds the poly(A) tail of mRNA. Appears to be an important mediator of the multiple roles of the poly(A) tail in mRNA biogenesis, stability and translation.</text>
</comment>
<dbReference type="PANTHER" id="PTHR48025">
    <property type="entry name" value="OS02G0815200 PROTEIN"/>
    <property type="match status" value="1"/>
</dbReference>
<evidence type="ECO:0000256" key="1">
    <source>
        <dbReference type="ARBA" id="ARBA00004123"/>
    </source>
</evidence>
<protein>
    <recommendedName>
        <fullName evidence="10">Polyadenylate-binding protein</fullName>
        <shortName evidence="10">PABP</shortName>
    </recommendedName>
</protein>
<dbReference type="InterPro" id="IPR036053">
    <property type="entry name" value="PABP-dom"/>
</dbReference>
<dbReference type="CDD" id="cd12380">
    <property type="entry name" value="RRM3_I_PABPs"/>
    <property type="match status" value="1"/>
</dbReference>
<reference evidence="14" key="2">
    <citation type="submission" date="2022-03" db="EMBL/GenBank/DDBJ databases">
        <title>Draft title - Genomic analysis of global carrot germplasm unveils the trajectory of domestication and the origin of high carotenoid orange carrot.</title>
        <authorList>
            <person name="Iorizzo M."/>
            <person name="Ellison S."/>
            <person name="Senalik D."/>
            <person name="Macko-Podgorni A."/>
            <person name="Grzebelus D."/>
            <person name="Bostan H."/>
            <person name="Rolling W."/>
            <person name="Curaba J."/>
            <person name="Simon P."/>
        </authorList>
    </citation>
    <scope>NUCLEOTIDE SEQUENCE</scope>
    <source>
        <tissue evidence="14">Leaf</tissue>
    </source>
</reference>
<dbReference type="GO" id="GO:0005634">
    <property type="term" value="C:nucleus"/>
    <property type="evidence" value="ECO:0007669"/>
    <property type="project" value="UniProtKB-SubCell"/>
</dbReference>
<dbReference type="CDD" id="cd12379">
    <property type="entry name" value="RRM2_I_PABPs"/>
    <property type="match status" value="1"/>
</dbReference>
<dbReference type="SMART" id="SM00361">
    <property type="entry name" value="RRM_1"/>
    <property type="match status" value="4"/>
</dbReference>
<evidence type="ECO:0000256" key="11">
    <source>
        <dbReference type="SAM" id="MobiDB-lite"/>
    </source>
</evidence>
<evidence type="ECO:0000313" key="14">
    <source>
        <dbReference type="EMBL" id="WOH00848.1"/>
    </source>
</evidence>
<dbReference type="GO" id="GO:0003729">
    <property type="term" value="F:mRNA binding"/>
    <property type="evidence" value="ECO:0007669"/>
    <property type="project" value="TreeGrafter"/>
</dbReference>
<dbReference type="Pfam" id="PF00658">
    <property type="entry name" value="MLLE"/>
    <property type="match status" value="1"/>
</dbReference>
<sequence>MTTINAVPVSLYVGDLHPEVGDTQLFNAFSEFQSLASVRVCRDSTNGLSLCYGYVNFLSPQDANQAIELKNHSVLNGKVIRVTWSSRDPTARKTGIGNVFIKNLNESVDNAKLQELFQKFGNIVSCKVVMSEDTKSKGFGFVQFEHEESAHAAIEKLNESIFEGKQLYVGKFVRKSDRASSGLDDKYTNLYVKNLDLEVNEELLKEKFSEFGKIASLIISKDENDKSRGFGFVNFDSPDDARRAMETMNGSQLGSKVLYVARAQKKSEREQLLRRQFEERRKEKILKYQASNVYVKNIHDKVSDTELREQFSQCGTITSAKLMRDEKGISKGFGFVCFSTPEEANKAVTSFHGFMLHGKPLYVAIAQRKEERQAQLQLQFAQRVAGLAGQPAVFSGGYPPYYYTAPGIIPQVSPRPGLMYQPLAMGPGWSANGFAAPSRPAFQPSHRPTMPNNSRQHRQNRGRVNGHLHPQGGPRSVSFVPHLQQTPQLLVSSNDASNQQGSGHASYVPNGRARGVNKGTTASSVPMNSDGTEGLEMPVPMNPDGTEGLEMLSSRLAAASPDQQKQMLGDRLFPLVNQLKPDLGGKITGMLLEMDNSELLLLLESPESLSAKVEKAVEVLQLSKTKVADQEALHPSYLSAQVAVN</sequence>
<dbReference type="SMART" id="SM00517">
    <property type="entry name" value="PolyA"/>
    <property type="match status" value="1"/>
</dbReference>
<dbReference type="InterPro" id="IPR012677">
    <property type="entry name" value="Nucleotide-bd_a/b_plait_sf"/>
</dbReference>
<feature type="compositionally biased region" description="Polar residues" evidence="11">
    <location>
        <begin position="518"/>
        <end position="531"/>
    </location>
</feature>
<dbReference type="Gene3D" id="1.10.1900.10">
    <property type="entry name" value="c-terminal domain of poly(a) binding protein"/>
    <property type="match status" value="1"/>
</dbReference>
<dbReference type="FunFam" id="1.10.1900.10:FF:000004">
    <property type="entry name" value="Polyadenylate-binding protein"/>
    <property type="match status" value="1"/>
</dbReference>
<feature type="domain" description="RRM" evidence="12">
    <location>
        <begin position="97"/>
        <end position="174"/>
    </location>
</feature>
<dbReference type="FunFam" id="3.30.70.330:FF:000499">
    <property type="entry name" value="Polyadenylate-binding protein"/>
    <property type="match status" value="1"/>
</dbReference>
<feature type="domain" description="RRM" evidence="12">
    <location>
        <begin position="291"/>
        <end position="368"/>
    </location>
</feature>
<evidence type="ECO:0000256" key="4">
    <source>
        <dbReference type="ARBA" id="ARBA00022490"/>
    </source>
</evidence>
<dbReference type="InterPro" id="IPR003954">
    <property type="entry name" value="RRM_euk-type"/>
</dbReference>
<dbReference type="InterPro" id="IPR050502">
    <property type="entry name" value="Euk_RNA-bind_prot"/>
</dbReference>
<keyword evidence="5" id="KW-0677">Repeat</keyword>
<evidence type="ECO:0000313" key="15">
    <source>
        <dbReference type="Proteomes" id="UP000077755"/>
    </source>
</evidence>
<name>A0AAF1B1B6_DAUCS</name>